<comment type="caution">
    <text evidence="10">The sequence shown here is derived from an EMBL/GenBank/DDBJ whole genome shotgun (WGS) entry which is preliminary data.</text>
</comment>
<dbReference type="Proteomes" id="UP001164286">
    <property type="component" value="Unassembled WGS sequence"/>
</dbReference>
<dbReference type="AlphaFoldDB" id="A0AA38H3V6"/>
<dbReference type="GO" id="GO:0015095">
    <property type="term" value="F:magnesium ion transmembrane transporter activity"/>
    <property type="evidence" value="ECO:0007669"/>
    <property type="project" value="TreeGrafter"/>
</dbReference>
<evidence type="ECO:0000313" key="10">
    <source>
        <dbReference type="EMBL" id="KAI9633307.1"/>
    </source>
</evidence>
<evidence type="ECO:0000313" key="11">
    <source>
        <dbReference type="Proteomes" id="UP001164286"/>
    </source>
</evidence>
<dbReference type="GO" id="GO:0050897">
    <property type="term" value="F:cobalt ion binding"/>
    <property type="evidence" value="ECO:0007669"/>
    <property type="project" value="TreeGrafter"/>
</dbReference>
<dbReference type="GO" id="GO:0000287">
    <property type="term" value="F:magnesium ion binding"/>
    <property type="evidence" value="ECO:0007669"/>
    <property type="project" value="TreeGrafter"/>
</dbReference>
<organism evidence="10 11">
    <name type="scientific">Dioszegia hungarica</name>
    <dbReference type="NCBI Taxonomy" id="4972"/>
    <lineage>
        <taxon>Eukaryota</taxon>
        <taxon>Fungi</taxon>
        <taxon>Dikarya</taxon>
        <taxon>Basidiomycota</taxon>
        <taxon>Agaricomycotina</taxon>
        <taxon>Tremellomycetes</taxon>
        <taxon>Tremellales</taxon>
        <taxon>Bulleribasidiaceae</taxon>
        <taxon>Dioszegia</taxon>
    </lineage>
</organism>
<comment type="similarity">
    <text evidence="2">Belongs to the CorA metal ion transporter (MIT) (TC 1.A.35) family.</text>
</comment>
<protein>
    <submittedName>
        <fullName evidence="10">Uncharacterized protein</fullName>
    </submittedName>
</protein>
<keyword evidence="5 9" id="KW-0812">Transmembrane</keyword>
<dbReference type="InterPro" id="IPR045861">
    <property type="entry name" value="CorA_cytoplasmic_dom"/>
</dbReference>
<reference evidence="10" key="1">
    <citation type="journal article" date="2022" name="G3 (Bethesda)">
        <title>High quality genome of the basidiomycete yeast Dioszegia hungarica PDD-24b-2 isolated from cloud water.</title>
        <authorList>
            <person name="Jarrige D."/>
            <person name="Haridas S."/>
            <person name="Bleykasten-Grosshans C."/>
            <person name="Joly M."/>
            <person name="Nadalig T."/>
            <person name="Sancelme M."/>
            <person name="Vuilleumier S."/>
            <person name="Grigoriev I.V."/>
            <person name="Amato P."/>
            <person name="Bringel F."/>
        </authorList>
    </citation>
    <scope>NUCLEOTIDE SEQUENCE</scope>
    <source>
        <strain evidence="10">PDD-24b-2</strain>
    </source>
</reference>
<evidence type="ECO:0000256" key="5">
    <source>
        <dbReference type="ARBA" id="ARBA00022692"/>
    </source>
</evidence>
<dbReference type="Gene3D" id="3.30.460.20">
    <property type="entry name" value="CorA soluble domain-like"/>
    <property type="match status" value="1"/>
</dbReference>
<gene>
    <name evidence="10" type="ORF">MKK02DRAFT_18557</name>
</gene>
<name>A0AA38H3V6_9TREE</name>
<evidence type="ECO:0000256" key="4">
    <source>
        <dbReference type="ARBA" id="ARBA00022475"/>
    </source>
</evidence>
<dbReference type="SUPFAM" id="SSF143865">
    <property type="entry name" value="CorA soluble domain-like"/>
    <property type="match status" value="1"/>
</dbReference>
<evidence type="ECO:0000256" key="2">
    <source>
        <dbReference type="ARBA" id="ARBA00009765"/>
    </source>
</evidence>
<feature type="compositionally biased region" description="Basic residues" evidence="8">
    <location>
        <begin position="42"/>
        <end position="56"/>
    </location>
</feature>
<evidence type="ECO:0000256" key="7">
    <source>
        <dbReference type="ARBA" id="ARBA00023136"/>
    </source>
</evidence>
<accession>A0AA38H3V6</accession>
<dbReference type="GO" id="GO:0005886">
    <property type="term" value="C:plasma membrane"/>
    <property type="evidence" value="ECO:0007669"/>
    <property type="project" value="UniProtKB-SubCell"/>
</dbReference>
<dbReference type="SUPFAM" id="SSF144083">
    <property type="entry name" value="Magnesium transport protein CorA, transmembrane region"/>
    <property type="match status" value="1"/>
</dbReference>
<evidence type="ECO:0000256" key="9">
    <source>
        <dbReference type="SAM" id="Phobius"/>
    </source>
</evidence>
<dbReference type="EMBL" id="JAKWFO010000011">
    <property type="protein sequence ID" value="KAI9633307.1"/>
    <property type="molecule type" value="Genomic_DNA"/>
</dbReference>
<feature type="region of interest" description="Disordered" evidence="8">
    <location>
        <begin position="506"/>
        <end position="557"/>
    </location>
</feature>
<feature type="transmembrane region" description="Helical" evidence="9">
    <location>
        <begin position="652"/>
        <end position="673"/>
    </location>
</feature>
<dbReference type="RefSeq" id="XP_052943084.1">
    <property type="nucleotide sequence ID" value="XM_053085968.1"/>
</dbReference>
<comment type="subcellular location">
    <subcellularLocation>
        <location evidence="1">Cell membrane</location>
        <topology evidence="1">Multi-pass membrane protein</topology>
    </subcellularLocation>
</comment>
<dbReference type="InterPro" id="IPR002523">
    <property type="entry name" value="MgTranspt_CorA/ZnTranspt_ZntB"/>
</dbReference>
<sequence length="710" mass="77370">MSPDSLGSGSASTSRPSGTGLGQNQNVRWRPPRKSIDAGRLARQRSHQSHHSHASHRSVDSSVPNSPALGPGSGSGADRRKSSGLGQKPRYRWLSQPGGGTGDEPGVNVRSRRDEEAYGGLKGATTVTVVDYANYTPPQSQAGGDMNFRVEFPGERLGEWLAGEGKRKVGKDGKSVGVRWIHVQGLNWEVIKTLTLNYNLHPLAVEDALRSSNSPRSKLDFYRSHLYLQLLIHHIHHSDEEAIEAALQGPRRKGTIERLKEVLGRGKARGGPGLGQGPQGFSGSGLRLPEGVEGVFEPSVGGSKLQNGESPYQKEAHRLTVDQLSAKYMVPIRRGIISIFMTREGTIITLSQRRFREVVNPIYERLEDDQSLLRRSADVSMLAQAFLDIAADLAVEVSQTFEAQILRLEASVLVDPEIATVRHLHILSSQLIRLRRAMTPLLHITSNIRDQDAQRSAAASAIPVKVERGGSIISLAGAGAGAGAGGHSGQSANTSVQSLTIPEYTPTISSMRDPSARGGTGVPGWATPREEPGSNRSYMPSTSHTPPPPSASAGLSAGSNGAPAVGYFSPLTKIYIGDVLDHLEMVVSSMDQYVAVCEHLTEYIFNILSFNTNESMERLSIVTVIFLPLTFISSFFGMNFTDFPQLDQSVNYFWMVSTPLTFGFFVIFSFSYIRSFFETGWRKTQRWRQRKEVEGRFRRGVGGGLGPKGE</sequence>
<evidence type="ECO:0000256" key="8">
    <source>
        <dbReference type="SAM" id="MobiDB-lite"/>
    </source>
</evidence>
<dbReference type="Pfam" id="PF01544">
    <property type="entry name" value="CorA"/>
    <property type="match status" value="1"/>
</dbReference>
<proteinExistence type="inferred from homology"/>
<keyword evidence="4" id="KW-1003">Cell membrane</keyword>
<evidence type="ECO:0000256" key="1">
    <source>
        <dbReference type="ARBA" id="ARBA00004651"/>
    </source>
</evidence>
<dbReference type="PANTHER" id="PTHR46494:SF1">
    <property type="entry name" value="CORA FAMILY METAL ION TRANSPORTER (EUROFUNG)"/>
    <property type="match status" value="1"/>
</dbReference>
<keyword evidence="11" id="KW-1185">Reference proteome</keyword>
<keyword evidence="3" id="KW-0813">Transport</keyword>
<dbReference type="GO" id="GO:0015087">
    <property type="term" value="F:cobalt ion transmembrane transporter activity"/>
    <property type="evidence" value="ECO:0007669"/>
    <property type="project" value="TreeGrafter"/>
</dbReference>
<dbReference type="Gene3D" id="1.20.58.340">
    <property type="entry name" value="Magnesium transport protein CorA, transmembrane region"/>
    <property type="match status" value="2"/>
</dbReference>
<dbReference type="PANTHER" id="PTHR46494">
    <property type="entry name" value="CORA FAMILY METAL ION TRANSPORTER (EUROFUNG)"/>
    <property type="match status" value="1"/>
</dbReference>
<dbReference type="GeneID" id="77725169"/>
<evidence type="ECO:0000256" key="6">
    <source>
        <dbReference type="ARBA" id="ARBA00022989"/>
    </source>
</evidence>
<feature type="transmembrane region" description="Helical" evidence="9">
    <location>
        <begin position="619"/>
        <end position="640"/>
    </location>
</feature>
<dbReference type="InterPro" id="IPR045863">
    <property type="entry name" value="CorA_TM1_TM2"/>
</dbReference>
<keyword evidence="7 9" id="KW-0472">Membrane</keyword>
<evidence type="ECO:0000256" key="3">
    <source>
        <dbReference type="ARBA" id="ARBA00022448"/>
    </source>
</evidence>
<feature type="compositionally biased region" description="Polar residues" evidence="8">
    <location>
        <begin position="1"/>
        <end position="27"/>
    </location>
</feature>
<feature type="region of interest" description="Disordered" evidence="8">
    <location>
        <begin position="1"/>
        <end position="109"/>
    </location>
</feature>
<keyword evidence="6 9" id="KW-1133">Transmembrane helix</keyword>